<dbReference type="Proteomes" id="UP000730482">
    <property type="component" value="Unassembled WGS sequence"/>
</dbReference>
<reference evidence="2 3" key="1">
    <citation type="submission" date="2020-02" db="EMBL/GenBank/DDBJ databases">
        <title>Acidophilic actinobacteria isolated from forest soil.</title>
        <authorList>
            <person name="Golinska P."/>
        </authorList>
    </citation>
    <scope>NUCLEOTIDE SEQUENCE [LARGE SCALE GENOMIC DNA]</scope>
    <source>
        <strain evidence="2 3">NL8</strain>
    </source>
</reference>
<keyword evidence="3" id="KW-1185">Reference proteome</keyword>
<dbReference type="EMBL" id="JAAFYZ010000051">
    <property type="protein sequence ID" value="MBS2548564.1"/>
    <property type="molecule type" value="Genomic_DNA"/>
</dbReference>
<protein>
    <submittedName>
        <fullName evidence="2">SDR family oxidoreductase</fullName>
    </submittedName>
</protein>
<dbReference type="RefSeq" id="WP_212010139.1">
    <property type="nucleotide sequence ID" value="NZ_JAAFYZ010000051.1"/>
</dbReference>
<dbReference type="Pfam" id="PF13561">
    <property type="entry name" value="adh_short_C2"/>
    <property type="match status" value="1"/>
</dbReference>
<organism evidence="2 3">
    <name type="scientific">Catenulispora pinistramenti</name>
    <dbReference type="NCBI Taxonomy" id="2705254"/>
    <lineage>
        <taxon>Bacteria</taxon>
        <taxon>Bacillati</taxon>
        <taxon>Actinomycetota</taxon>
        <taxon>Actinomycetes</taxon>
        <taxon>Catenulisporales</taxon>
        <taxon>Catenulisporaceae</taxon>
        <taxon>Catenulispora</taxon>
    </lineage>
</organism>
<evidence type="ECO:0000313" key="3">
    <source>
        <dbReference type="Proteomes" id="UP000730482"/>
    </source>
</evidence>
<dbReference type="SUPFAM" id="SSF51735">
    <property type="entry name" value="NAD(P)-binding Rossmann-fold domains"/>
    <property type="match status" value="1"/>
</dbReference>
<dbReference type="PANTHER" id="PTHR42760:SF40">
    <property type="entry name" value="3-OXOACYL-[ACYL-CARRIER-PROTEIN] REDUCTASE, CHLOROPLASTIC"/>
    <property type="match status" value="1"/>
</dbReference>
<dbReference type="InterPro" id="IPR002347">
    <property type="entry name" value="SDR_fam"/>
</dbReference>
<dbReference type="InterPro" id="IPR020904">
    <property type="entry name" value="Sc_DH/Rdtase_CS"/>
</dbReference>
<dbReference type="InterPro" id="IPR036291">
    <property type="entry name" value="NAD(P)-bd_dom_sf"/>
</dbReference>
<comment type="caution">
    <text evidence="2">The sequence shown here is derived from an EMBL/GenBank/DDBJ whole genome shotgun (WGS) entry which is preliminary data.</text>
</comment>
<dbReference type="CDD" id="cd05233">
    <property type="entry name" value="SDR_c"/>
    <property type="match status" value="1"/>
</dbReference>
<name>A0ABS5KRB1_9ACTN</name>
<dbReference type="PROSITE" id="PS00061">
    <property type="entry name" value="ADH_SHORT"/>
    <property type="match status" value="1"/>
</dbReference>
<dbReference type="PRINTS" id="PR00080">
    <property type="entry name" value="SDRFAMILY"/>
</dbReference>
<accession>A0ABS5KRB1</accession>
<proteinExistence type="inferred from homology"/>
<sequence length="259" mass="26820">MTDGRLRRFEGRHVLVTGGGRGIGRVIALAFAAEGATVTVASRTADQIAAVAAELAGTGAKALAVTCDVGVETDVTRLIDTAQQARGPVEILVNCAGTFSLGPSTSFATAQVRELLDTNVLGTFLVTRGVAPGMIERGYGKVVNFASLLSFTAFPQRAAYAASKGGVLQLTRAFALEWARHGINVNAVAPGMIQIETPHPAVAAGTLSEDRIVGRIPAARRGRPADVAGPVLFLCSEDAAYIHGHTLAVDGGWLVNGYV</sequence>
<dbReference type="PRINTS" id="PR00081">
    <property type="entry name" value="GDHRDH"/>
</dbReference>
<evidence type="ECO:0000256" key="1">
    <source>
        <dbReference type="ARBA" id="ARBA00006484"/>
    </source>
</evidence>
<evidence type="ECO:0000313" key="2">
    <source>
        <dbReference type="EMBL" id="MBS2548564.1"/>
    </source>
</evidence>
<dbReference type="Gene3D" id="3.40.50.720">
    <property type="entry name" value="NAD(P)-binding Rossmann-like Domain"/>
    <property type="match status" value="1"/>
</dbReference>
<comment type="similarity">
    <text evidence="1">Belongs to the short-chain dehydrogenases/reductases (SDR) family.</text>
</comment>
<gene>
    <name evidence="2" type="ORF">KGQ19_16985</name>
</gene>
<dbReference type="PANTHER" id="PTHR42760">
    <property type="entry name" value="SHORT-CHAIN DEHYDROGENASES/REDUCTASES FAMILY MEMBER"/>
    <property type="match status" value="1"/>
</dbReference>